<dbReference type="Proteomes" id="UP001054837">
    <property type="component" value="Unassembled WGS sequence"/>
</dbReference>
<evidence type="ECO:0000313" key="1">
    <source>
        <dbReference type="EMBL" id="GIY48579.1"/>
    </source>
</evidence>
<gene>
    <name evidence="1" type="ORF">CDAR_420411</name>
</gene>
<reference evidence="1 2" key="1">
    <citation type="submission" date="2021-06" db="EMBL/GenBank/DDBJ databases">
        <title>Caerostris darwini draft genome.</title>
        <authorList>
            <person name="Kono N."/>
            <person name="Arakawa K."/>
        </authorList>
    </citation>
    <scope>NUCLEOTIDE SEQUENCE [LARGE SCALE GENOMIC DNA]</scope>
</reference>
<dbReference type="AlphaFoldDB" id="A0AAV4TTR6"/>
<organism evidence="1 2">
    <name type="scientific">Caerostris darwini</name>
    <dbReference type="NCBI Taxonomy" id="1538125"/>
    <lineage>
        <taxon>Eukaryota</taxon>
        <taxon>Metazoa</taxon>
        <taxon>Ecdysozoa</taxon>
        <taxon>Arthropoda</taxon>
        <taxon>Chelicerata</taxon>
        <taxon>Arachnida</taxon>
        <taxon>Araneae</taxon>
        <taxon>Araneomorphae</taxon>
        <taxon>Entelegynae</taxon>
        <taxon>Araneoidea</taxon>
        <taxon>Araneidae</taxon>
        <taxon>Caerostris</taxon>
    </lineage>
</organism>
<evidence type="ECO:0000313" key="2">
    <source>
        <dbReference type="Proteomes" id="UP001054837"/>
    </source>
</evidence>
<comment type="caution">
    <text evidence="1">The sequence shown here is derived from an EMBL/GenBank/DDBJ whole genome shotgun (WGS) entry which is preliminary data.</text>
</comment>
<name>A0AAV4TTR6_9ARAC</name>
<accession>A0AAV4TTR6</accession>
<protein>
    <submittedName>
        <fullName evidence="1">Uncharacterized protein</fullName>
    </submittedName>
</protein>
<keyword evidence="2" id="KW-1185">Reference proteome</keyword>
<dbReference type="EMBL" id="BPLQ01010128">
    <property type="protein sequence ID" value="GIY48579.1"/>
    <property type="molecule type" value="Genomic_DNA"/>
</dbReference>
<sequence length="85" mass="9073">MPDPVPKRVQGGFPSISSTSFSLSGVVKEVQGLLDEESHAASAVFGCEGKRIGSIGILTGFKLNESKIYVLLKEYSILKLNTNTS</sequence>
<proteinExistence type="predicted"/>